<evidence type="ECO:0000256" key="1">
    <source>
        <dbReference type="SAM" id="MobiDB-lite"/>
    </source>
</evidence>
<dbReference type="Proteomes" id="UP000799424">
    <property type="component" value="Unassembled WGS sequence"/>
</dbReference>
<gene>
    <name evidence="3" type="ORF">CC86DRAFT_426064</name>
</gene>
<evidence type="ECO:0000313" key="3">
    <source>
        <dbReference type="EMBL" id="KAF2821703.1"/>
    </source>
</evidence>
<name>A0A6A6ZLQ9_9PLEO</name>
<dbReference type="AlphaFoldDB" id="A0A6A6ZLQ9"/>
<organism evidence="3 4">
    <name type="scientific">Ophiobolus disseminans</name>
    <dbReference type="NCBI Taxonomy" id="1469910"/>
    <lineage>
        <taxon>Eukaryota</taxon>
        <taxon>Fungi</taxon>
        <taxon>Dikarya</taxon>
        <taxon>Ascomycota</taxon>
        <taxon>Pezizomycotina</taxon>
        <taxon>Dothideomycetes</taxon>
        <taxon>Pleosporomycetidae</taxon>
        <taxon>Pleosporales</taxon>
        <taxon>Pleosporineae</taxon>
        <taxon>Phaeosphaeriaceae</taxon>
        <taxon>Ophiobolus</taxon>
    </lineage>
</organism>
<keyword evidence="4" id="KW-1185">Reference proteome</keyword>
<evidence type="ECO:0000313" key="4">
    <source>
        <dbReference type="Proteomes" id="UP000799424"/>
    </source>
</evidence>
<accession>A0A6A6ZLQ9</accession>
<sequence length="902" mass="103058">MASRNVYLTYNKDTSRLLYWVINTSNDIIQSGTDAEEHPSVTINTTSQSTGAQIVSMSTLIASNLKPIPSAILDLFQRVIKARSTMHAIFQQIVTEYSDPDIERSNTTHKHFIDALNAAFDALGGASRASSNISPADDDADDDLFFYNQFAALSLGGAKDDDDEDAFEDESHAAQAAPRKKKPGKGHNKKKGKRVKKAKQKLASESTAEPSLSDVPVESYRIIEDNDGLVSEYLLAVYAVVREWVELRAFTQDLWRECAYEGLNGAVAASLTNTAVSMVKQTCITVFADFPGHESMRLHRISACGHQSEKVQEINFDAKEHFWIHAYNDLVAFMTDFQRNRTGKPMKAMQAQLNNWSPTSDLRRATNEERIIWRRMYTINWLYDLVNVFSCIVVQRNTLKGERHVYEDVDWSKTGPWHHHRRLFGLNEFAGDITALAMQKSGTDVRRRIMPHHVFQLHCVVDSFTASRGWTLSPIHGHIVTLPPRKFRPRRDVDLFLDRKIKRDCQGVLQAIDVLKQLLQKDADIYQDPERHRLQADVLEDLKFDFVNWLGEFKIHHNANGLWEHSPLLCATGLVEGLIPVQCVTMALWDQIPEPTLAIHLHNMLSHLQDSFFPEGIPTERFSAALVARVGQGRMDRASLRQRQAMSRDMTNDIHQVLDVRFNRFYRFFKAKSALMMYRDANWMPEKIPDSAIKIPSMMYVFRLNNAERVVDPTTGENRLAETELVKRAKARGQTDATLLEEASIFIPRVNATKEDREAFMHHVLDSKNYRCRLLEMLRVDIFGDVCGNSPLSSLNFVWITCHIMFLFLEIEDQFREAHHPLWVKAYEQPSPQLRRQKRLALVVAAMTDEDDQAMKLFAKAFEKVRLGALACIFWEDLREGETGLKPEADDDEIPMDGCSVM</sequence>
<protein>
    <recommendedName>
        <fullName evidence="2">DUF6604 domain-containing protein</fullName>
    </recommendedName>
</protein>
<dbReference type="InterPro" id="IPR046539">
    <property type="entry name" value="DUF6604"/>
</dbReference>
<evidence type="ECO:0000259" key="2">
    <source>
        <dbReference type="Pfam" id="PF20253"/>
    </source>
</evidence>
<feature type="domain" description="DUF6604" evidence="2">
    <location>
        <begin position="9"/>
        <end position="287"/>
    </location>
</feature>
<feature type="region of interest" description="Disordered" evidence="1">
    <location>
        <begin position="159"/>
        <end position="210"/>
    </location>
</feature>
<feature type="compositionally biased region" description="Basic residues" evidence="1">
    <location>
        <begin position="178"/>
        <end position="200"/>
    </location>
</feature>
<dbReference type="Pfam" id="PF20253">
    <property type="entry name" value="DUF6604"/>
    <property type="match status" value="1"/>
</dbReference>
<dbReference type="PANTHER" id="PTHR38795">
    <property type="entry name" value="DUF6604 DOMAIN-CONTAINING PROTEIN"/>
    <property type="match status" value="1"/>
</dbReference>
<dbReference type="PIRSF" id="PIRSF028035">
    <property type="entry name" value="UCP028035"/>
    <property type="match status" value="1"/>
</dbReference>
<dbReference type="InterPro" id="IPR016864">
    <property type="entry name" value="UCP028035"/>
</dbReference>
<dbReference type="OrthoDB" id="5339038at2759"/>
<dbReference type="PANTHER" id="PTHR38795:SF1">
    <property type="entry name" value="DUF6604 DOMAIN-CONTAINING PROTEIN"/>
    <property type="match status" value="1"/>
</dbReference>
<dbReference type="EMBL" id="MU006236">
    <property type="protein sequence ID" value="KAF2821703.1"/>
    <property type="molecule type" value="Genomic_DNA"/>
</dbReference>
<proteinExistence type="predicted"/>
<reference evidence="3" key="1">
    <citation type="journal article" date="2020" name="Stud. Mycol.">
        <title>101 Dothideomycetes genomes: a test case for predicting lifestyles and emergence of pathogens.</title>
        <authorList>
            <person name="Haridas S."/>
            <person name="Albert R."/>
            <person name="Binder M."/>
            <person name="Bloem J."/>
            <person name="Labutti K."/>
            <person name="Salamov A."/>
            <person name="Andreopoulos B."/>
            <person name="Baker S."/>
            <person name="Barry K."/>
            <person name="Bills G."/>
            <person name="Bluhm B."/>
            <person name="Cannon C."/>
            <person name="Castanera R."/>
            <person name="Culley D."/>
            <person name="Daum C."/>
            <person name="Ezra D."/>
            <person name="Gonzalez J."/>
            <person name="Henrissat B."/>
            <person name="Kuo A."/>
            <person name="Liang C."/>
            <person name="Lipzen A."/>
            <person name="Lutzoni F."/>
            <person name="Magnuson J."/>
            <person name="Mondo S."/>
            <person name="Nolan M."/>
            <person name="Ohm R."/>
            <person name="Pangilinan J."/>
            <person name="Park H.-J."/>
            <person name="Ramirez L."/>
            <person name="Alfaro M."/>
            <person name="Sun H."/>
            <person name="Tritt A."/>
            <person name="Yoshinaga Y."/>
            <person name="Zwiers L.-H."/>
            <person name="Turgeon B."/>
            <person name="Goodwin S."/>
            <person name="Spatafora J."/>
            <person name="Crous P."/>
            <person name="Grigoriev I."/>
        </authorList>
    </citation>
    <scope>NUCLEOTIDE SEQUENCE</scope>
    <source>
        <strain evidence="3">CBS 113818</strain>
    </source>
</reference>